<organism evidence="1 2">
    <name type="scientific">Pseudoalteromonas aurantia 208</name>
    <dbReference type="NCBI Taxonomy" id="1314867"/>
    <lineage>
        <taxon>Bacteria</taxon>
        <taxon>Pseudomonadati</taxon>
        <taxon>Pseudomonadota</taxon>
        <taxon>Gammaproteobacteria</taxon>
        <taxon>Alteromonadales</taxon>
        <taxon>Pseudoalteromonadaceae</taxon>
        <taxon>Pseudoalteromonas</taxon>
    </lineage>
</organism>
<protein>
    <recommendedName>
        <fullName evidence="3">Orphan protein</fullName>
    </recommendedName>
</protein>
<sequence length="40" mass="4485">MDMNIAIEQLAMVLLDKLTLRFLCLVNYSASINSSGRIVK</sequence>
<gene>
    <name evidence="1" type="ORF">PAUR_b0603</name>
</gene>
<dbReference type="EMBL" id="AQGV01000015">
    <property type="protein sequence ID" value="MBE0370543.1"/>
    <property type="molecule type" value="Genomic_DNA"/>
</dbReference>
<evidence type="ECO:0000313" key="1">
    <source>
        <dbReference type="EMBL" id="MBE0370543.1"/>
    </source>
</evidence>
<name>A0ABR9EHQ6_9GAMM</name>
<evidence type="ECO:0000313" key="2">
    <source>
        <dbReference type="Proteomes" id="UP000615755"/>
    </source>
</evidence>
<evidence type="ECO:0008006" key="3">
    <source>
        <dbReference type="Google" id="ProtNLM"/>
    </source>
</evidence>
<comment type="caution">
    <text evidence="1">The sequence shown here is derived from an EMBL/GenBank/DDBJ whole genome shotgun (WGS) entry which is preliminary data.</text>
</comment>
<accession>A0ABR9EHQ6</accession>
<proteinExistence type="predicted"/>
<keyword evidence="2" id="KW-1185">Reference proteome</keyword>
<dbReference type="Proteomes" id="UP000615755">
    <property type="component" value="Unassembled WGS sequence"/>
</dbReference>
<reference evidence="1 2" key="1">
    <citation type="submission" date="2015-03" db="EMBL/GenBank/DDBJ databases">
        <title>Genome sequence of Pseudoalteromonas aurantia.</title>
        <authorList>
            <person name="Xie B.-B."/>
            <person name="Rong J.-C."/>
            <person name="Qin Q.-L."/>
            <person name="Zhang Y.-Z."/>
        </authorList>
    </citation>
    <scope>NUCLEOTIDE SEQUENCE [LARGE SCALE GENOMIC DNA]</scope>
    <source>
        <strain evidence="1 2">208</strain>
    </source>
</reference>